<evidence type="ECO:0000313" key="7">
    <source>
        <dbReference type="Proteomes" id="UP001056336"/>
    </source>
</evidence>
<dbReference type="Gene3D" id="3.40.50.2300">
    <property type="match status" value="2"/>
</dbReference>
<keyword evidence="1" id="KW-0678">Repressor</keyword>
<dbReference type="SUPFAM" id="SSF53822">
    <property type="entry name" value="Periplasmic binding protein-like I"/>
    <property type="match status" value="1"/>
</dbReference>
<organism evidence="6 7">
    <name type="scientific">Jatrophihabitans telluris</name>
    <dbReference type="NCBI Taxonomy" id="2038343"/>
    <lineage>
        <taxon>Bacteria</taxon>
        <taxon>Bacillati</taxon>
        <taxon>Actinomycetota</taxon>
        <taxon>Actinomycetes</taxon>
        <taxon>Jatrophihabitantales</taxon>
        <taxon>Jatrophihabitantaceae</taxon>
        <taxon>Jatrophihabitans</taxon>
    </lineage>
</organism>
<proteinExistence type="predicted"/>
<keyword evidence="7" id="KW-1185">Reference proteome</keyword>
<name>A0ABY4QYU3_9ACTN</name>
<dbReference type="SMART" id="SM00354">
    <property type="entry name" value="HTH_LACI"/>
    <property type="match status" value="1"/>
</dbReference>
<feature type="domain" description="HTH lacI-type" evidence="5">
    <location>
        <begin position="4"/>
        <end position="60"/>
    </location>
</feature>
<dbReference type="InterPro" id="IPR000843">
    <property type="entry name" value="HTH_LacI"/>
</dbReference>
<dbReference type="Pfam" id="PF00356">
    <property type="entry name" value="LacI"/>
    <property type="match status" value="1"/>
</dbReference>
<dbReference type="PANTHER" id="PTHR30146:SF148">
    <property type="entry name" value="HTH-TYPE TRANSCRIPTIONAL REPRESSOR PURR-RELATED"/>
    <property type="match status" value="1"/>
</dbReference>
<dbReference type="PROSITE" id="PS50932">
    <property type="entry name" value="HTH_LACI_2"/>
    <property type="match status" value="1"/>
</dbReference>
<sequence>MSRVRLVEVAREAGVHPATASRALNPNARGEVNQRTVQRVMRAAERLGYVPNTLARGLRTSRSFVAALVIPDITNSLFPPIVRGAEQVLSGAGFTLVLTDTNNDLEMERGQVASMRAHGVDGFIVATARWQDPVVDELVSAGIPTVLVNRRCREASLPFVGSDDQRGVRLCVEHLAALGHREIVHLAGPADTSTGRERAVAFRAALREHRIPVRSSVIECAAYSEAAGVEAAQRLLAGGRPFSAIVAANDLLALGAMATLGEAGLRCPQDYSLTGFNDLPFMRKLTPALTTVAVPLTEMGAAAARTLLEWIATSGEAARPAQSLLPVELVVRATTGPAPA</sequence>
<evidence type="ECO:0000256" key="1">
    <source>
        <dbReference type="ARBA" id="ARBA00022491"/>
    </source>
</evidence>
<accession>A0ABY4QYU3</accession>
<protein>
    <submittedName>
        <fullName evidence="6">LacI family transcriptional regulator</fullName>
    </submittedName>
</protein>
<dbReference type="InterPro" id="IPR046335">
    <property type="entry name" value="LacI/GalR-like_sensor"/>
</dbReference>
<evidence type="ECO:0000256" key="3">
    <source>
        <dbReference type="ARBA" id="ARBA00023125"/>
    </source>
</evidence>
<keyword evidence="4" id="KW-0804">Transcription</keyword>
<dbReference type="InterPro" id="IPR010982">
    <property type="entry name" value="Lambda_DNA-bd_dom_sf"/>
</dbReference>
<gene>
    <name evidence="6" type="ORF">M6D93_00280</name>
</gene>
<evidence type="ECO:0000256" key="2">
    <source>
        <dbReference type="ARBA" id="ARBA00023015"/>
    </source>
</evidence>
<reference evidence="6" key="2">
    <citation type="submission" date="2022-05" db="EMBL/GenBank/DDBJ databases">
        <authorList>
            <person name="Kim J.-S."/>
            <person name="Lee K."/>
            <person name="Suh M."/>
            <person name="Eom M."/>
            <person name="Kim J.-S."/>
            <person name="Kim D.-S."/>
            <person name="Ko S.-H."/>
            <person name="Shin Y."/>
            <person name="Lee J.-S."/>
        </authorList>
    </citation>
    <scope>NUCLEOTIDE SEQUENCE</scope>
    <source>
        <strain evidence="6">N237</strain>
    </source>
</reference>
<dbReference type="Pfam" id="PF13377">
    <property type="entry name" value="Peripla_BP_3"/>
    <property type="match status" value="1"/>
</dbReference>
<dbReference type="Gene3D" id="1.10.260.40">
    <property type="entry name" value="lambda repressor-like DNA-binding domains"/>
    <property type="match status" value="1"/>
</dbReference>
<dbReference type="PANTHER" id="PTHR30146">
    <property type="entry name" value="LACI-RELATED TRANSCRIPTIONAL REPRESSOR"/>
    <property type="match status" value="1"/>
</dbReference>
<dbReference type="EMBL" id="CP097332">
    <property type="protein sequence ID" value="UQX88457.1"/>
    <property type="molecule type" value="Genomic_DNA"/>
</dbReference>
<dbReference type="InterPro" id="IPR028082">
    <property type="entry name" value="Peripla_BP_I"/>
</dbReference>
<dbReference type="CDD" id="cd01392">
    <property type="entry name" value="HTH_LacI"/>
    <property type="match status" value="1"/>
</dbReference>
<evidence type="ECO:0000313" key="6">
    <source>
        <dbReference type="EMBL" id="UQX88457.1"/>
    </source>
</evidence>
<evidence type="ECO:0000259" key="5">
    <source>
        <dbReference type="PROSITE" id="PS50932"/>
    </source>
</evidence>
<dbReference type="CDD" id="cd06267">
    <property type="entry name" value="PBP1_LacI_sugar_binding-like"/>
    <property type="match status" value="1"/>
</dbReference>
<evidence type="ECO:0000256" key="4">
    <source>
        <dbReference type="ARBA" id="ARBA00023163"/>
    </source>
</evidence>
<dbReference type="Proteomes" id="UP001056336">
    <property type="component" value="Chromosome"/>
</dbReference>
<keyword evidence="3" id="KW-0238">DNA-binding</keyword>
<reference evidence="6" key="1">
    <citation type="journal article" date="2018" name="Int. J. Syst. Evol. Microbiol.">
        <title>Jatrophihabitans telluris sp. nov., isolated from sediment soil of lava forest wetlands and the emended description of the genus Jatrophihabitans.</title>
        <authorList>
            <person name="Lee K.C."/>
            <person name="Suh M.K."/>
            <person name="Eom M.K."/>
            <person name="Kim K.K."/>
            <person name="Kim J.S."/>
            <person name="Kim D.S."/>
            <person name="Ko S.H."/>
            <person name="Shin Y.K."/>
            <person name="Lee J.S."/>
        </authorList>
    </citation>
    <scope>NUCLEOTIDE SEQUENCE</scope>
    <source>
        <strain evidence="6">N237</strain>
    </source>
</reference>
<dbReference type="SUPFAM" id="SSF47413">
    <property type="entry name" value="lambda repressor-like DNA-binding domains"/>
    <property type="match status" value="1"/>
</dbReference>
<dbReference type="RefSeq" id="WP_249771973.1">
    <property type="nucleotide sequence ID" value="NZ_CP097332.1"/>
</dbReference>
<keyword evidence="2" id="KW-0805">Transcription regulation</keyword>